<evidence type="ECO:0000313" key="2">
    <source>
        <dbReference type="Proteomes" id="UP000007587"/>
    </source>
</evidence>
<organism evidence="1 2">
    <name type="scientific">Corallococcus coralloides (strain ATCC 25202 / DSM 2259 / NBRC 100086 / M2)</name>
    <name type="common">Myxococcus coralloides</name>
    <dbReference type="NCBI Taxonomy" id="1144275"/>
    <lineage>
        <taxon>Bacteria</taxon>
        <taxon>Pseudomonadati</taxon>
        <taxon>Myxococcota</taxon>
        <taxon>Myxococcia</taxon>
        <taxon>Myxococcales</taxon>
        <taxon>Cystobacterineae</taxon>
        <taxon>Myxococcaceae</taxon>
        <taxon>Corallococcus</taxon>
    </lineage>
</organism>
<dbReference type="STRING" id="1144275.COCOR_04737"/>
<accession>H8MKQ7</accession>
<dbReference type="RefSeq" id="WP_014397540.1">
    <property type="nucleotide sequence ID" value="NC_017030.1"/>
</dbReference>
<protein>
    <submittedName>
        <fullName evidence="1">Uncharacterized protein</fullName>
    </submittedName>
</protein>
<name>H8MKQ7_CORCM</name>
<sequence length="229" mass="24012">MNPTSFPSSPPLSRRSALTLLGAFVLALAGCHPVLSIEDARSRSNGSEVTVEGSVTVAPGTFSSALGDEGFAIQDDTGGLYVKLEEKLSFGPGARVRVTGKLDEQNQLRILKGVPEDVDLKSGTEQVSPKEVTTGGVNESVEGQLIHVSGAITQAFQDDSPYGYKLYIDDGTGEVQVFVHVSAGFDKAALQALTVGQRIAVAGLAAQYETTYEVAPRMPSDLSVQNAAP</sequence>
<keyword evidence="2" id="KW-1185">Reference proteome</keyword>
<dbReference type="eggNOG" id="COG2374">
    <property type="taxonomic scope" value="Bacteria"/>
</dbReference>
<dbReference type="InParanoid" id="H8MKQ7"/>
<evidence type="ECO:0000313" key="1">
    <source>
        <dbReference type="EMBL" id="AFE05997.1"/>
    </source>
</evidence>
<dbReference type="InterPro" id="IPR036700">
    <property type="entry name" value="BOBF_sf"/>
</dbReference>
<proteinExistence type="predicted"/>
<dbReference type="Proteomes" id="UP000007587">
    <property type="component" value="Chromosome"/>
</dbReference>
<dbReference type="AlphaFoldDB" id="H8MKQ7"/>
<gene>
    <name evidence="1" type="ordered locus">COCOR_04737</name>
</gene>
<reference evidence="2" key="2">
    <citation type="submission" date="2012-03" db="EMBL/GenBank/DDBJ databases">
        <title>Genome sequence of the fruiting myxobacterium Corallococcus coralloides DSM 2259.</title>
        <authorList>
            <person name="Huntley S."/>
            <person name="Zhang Y."/>
            <person name="Treuner-Lange A."/>
            <person name="Sensen C.W."/>
            <person name="Sogaard-Andersen L."/>
        </authorList>
    </citation>
    <scope>NUCLEOTIDE SEQUENCE [LARGE SCALE GENOMIC DNA]</scope>
    <source>
        <strain evidence="2">ATCC 25202 / DSM 2259 / NBRC 100086 / M2</strain>
    </source>
</reference>
<reference evidence="1 2" key="1">
    <citation type="journal article" date="2012" name="J. Bacteriol.">
        <title>Complete Genome Sequence of the Fruiting Myxobacterium Corallococcus coralloides DSM 2259.</title>
        <authorList>
            <person name="Huntley S."/>
            <person name="Zhang Y."/>
            <person name="Treuner-Lange A."/>
            <person name="Kneip S."/>
            <person name="Sensen C.W."/>
            <person name="Sogaard-Andersen L."/>
        </authorList>
    </citation>
    <scope>NUCLEOTIDE SEQUENCE [LARGE SCALE GENOMIC DNA]</scope>
    <source>
        <strain evidence="2">ATCC 25202 / DSM 2259 / NBRC 100086 / M2</strain>
    </source>
</reference>
<dbReference type="SUPFAM" id="SSF101756">
    <property type="entry name" value="Hypothetical protein YgiW"/>
    <property type="match status" value="1"/>
</dbReference>
<dbReference type="HOGENOM" id="CLU_085712_0_0_7"/>
<dbReference type="KEGG" id="ccx:COCOR_04737"/>
<dbReference type="EMBL" id="CP003389">
    <property type="protein sequence ID" value="AFE05997.1"/>
    <property type="molecule type" value="Genomic_DNA"/>
</dbReference>